<dbReference type="EMBL" id="ABOX02000013">
    <property type="protein sequence ID" value="EEF60931.1"/>
    <property type="molecule type" value="Genomic_DNA"/>
</dbReference>
<evidence type="ECO:0000313" key="2">
    <source>
        <dbReference type="EMBL" id="EEF60931.1"/>
    </source>
</evidence>
<proteinExistence type="predicted"/>
<dbReference type="OrthoDB" id="9787280at2"/>
<dbReference type="InterPro" id="IPR008949">
    <property type="entry name" value="Isoprenoid_synthase_dom_sf"/>
</dbReference>
<dbReference type="STRING" id="320771.Cflav_PD4100"/>
<dbReference type="InterPro" id="IPR033904">
    <property type="entry name" value="Trans_IPPS_HH"/>
</dbReference>
<gene>
    <name evidence="2" type="ORF">Cflav_PD4100</name>
</gene>
<dbReference type="GO" id="GO:0016117">
    <property type="term" value="P:carotenoid biosynthetic process"/>
    <property type="evidence" value="ECO:0007669"/>
    <property type="project" value="InterPro"/>
</dbReference>
<dbReference type="SFLD" id="SFLDG01212">
    <property type="entry name" value="Phytoene_synthase_like"/>
    <property type="match status" value="1"/>
</dbReference>
<dbReference type="RefSeq" id="WP_007415106.1">
    <property type="nucleotide sequence ID" value="NZ_ABOX02000013.1"/>
</dbReference>
<protein>
    <submittedName>
        <fullName evidence="2">Squalene synthase HpnD</fullName>
    </submittedName>
</protein>
<dbReference type="InterPro" id="IPR044843">
    <property type="entry name" value="Trans_IPPS_bact-type"/>
</dbReference>
<dbReference type="InterPro" id="IPR019845">
    <property type="entry name" value="Squalene/phytoene_synthase_CS"/>
</dbReference>
<dbReference type="AlphaFoldDB" id="B9XH10"/>
<dbReference type="GO" id="GO:0051996">
    <property type="term" value="F:squalene synthase [NAD(P)H] activity"/>
    <property type="evidence" value="ECO:0007669"/>
    <property type="project" value="InterPro"/>
</dbReference>
<dbReference type="SFLD" id="SFLDG01018">
    <property type="entry name" value="Squalene/Phytoene_Synthase_Lik"/>
    <property type="match status" value="1"/>
</dbReference>
<dbReference type="NCBIfam" id="TIGR03465">
    <property type="entry name" value="HpnD"/>
    <property type="match status" value="1"/>
</dbReference>
<dbReference type="SUPFAM" id="SSF48576">
    <property type="entry name" value="Terpenoid synthases"/>
    <property type="match status" value="1"/>
</dbReference>
<dbReference type="Pfam" id="PF00494">
    <property type="entry name" value="SQS_PSY"/>
    <property type="match status" value="1"/>
</dbReference>
<dbReference type="Gene3D" id="1.10.600.10">
    <property type="entry name" value="Farnesyl Diphosphate Synthase"/>
    <property type="match status" value="1"/>
</dbReference>
<dbReference type="InterPro" id="IPR017828">
    <property type="entry name" value="SQ_synth_HpnD-like"/>
</dbReference>
<organism evidence="2 3">
    <name type="scientific">Pedosphaera parvula (strain Ellin514)</name>
    <dbReference type="NCBI Taxonomy" id="320771"/>
    <lineage>
        <taxon>Bacteria</taxon>
        <taxon>Pseudomonadati</taxon>
        <taxon>Verrucomicrobiota</taxon>
        <taxon>Pedosphaerae</taxon>
        <taxon>Pedosphaerales</taxon>
        <taxon>Pedosphaeraceae</taxon>
        <taxon>Pedosphaera</taxon>
    </lineage>
</organism>
<dbReference type="PROSITE" id="PS01044">
    <property type="entry name" value="SQUALEN_PHYTOEN_SYN_1"/>
    <property type="match status" value="1"/>
</dbReference>
<keyword evidence="1" id="KW-0808">Transferase</keyword>
<keyword evidence="3" id="KW-1185">Reference proteome</keyword>
<sequence length="289" mass="33608">MQESRTITQKSASNLALAFILLPKAKRDGMSALYAFCREVDDVADDESVPTPERRTRLSAWRTDIQRACNNQTPEFLVNRELQPVIQQCHLAFGLFDELIKGVEMDLDIKRYPDYEALEQYCYRVASVVGLLSIEIFGYQDKACRDYAIYLGKALQLTNILRDVRSDAERGRIYLPLSELKKFNVSEEEILRFEYSGRFFKLAESVDQRARYFYHQARITLPKVDRRSMVAAELMGSVYWRLLKKLERQEFDVFGPQPTRLSKWQKILLILRTGFRVTSGLMTPNYGTP</sequence>
<dbReference type="CDD" id="cd00683">
    <property type="entry name" value="Trans_IPPS_HH"/>
    <property type="match status" value="1"/>
</dbReference>
<evidence type="ECO:0000256" key="1">
    <source>
        <dbReference type="ARBA" id="ARBA00022679"/>
    </source>
</evidence>
<dbReference type="PROSITE" id="PS01045">
    <property type="entry name" value="SQUALEN_PHYTOEN_SYN_2"/>
    <property type="match status" value="1"/>
</dbReference>
<comment type="caution">
    <text evidence="2">The sequence shown here is derived from an EMBL/GenBank/DDBJ whole genome shotgun (WGS) entry which is preliminary data.</text>
</comment>
<name>B9XH10_PEDPL</name>
<dbReference type="Proteomes" id="UP000003688">
    <property type="component" value="Unassembled WGS sequence"/>
</dbReference>
<accession>B9XH10</accession>
<dbReference type="SFLD" id="SFLDS00005">
    <property type="entry name" value="Isoprenoid_Synthase_Type_I"/>
    <property type="match status" value="1"/>
</dbReference>
<dbReference type="InterPro" id="IPR002060">
    <property type="entry name" value="Squ/phyt_synthse"/>
</dbReference>
<dbReference type="PANTHER" id="PTHR31480">
    <property type="entry name" value="BIFUNCTIONAL LYCOPENE CYCLASE/PHYTOENE SYNTHASE"/>
    <property type="match status" value="1"/>
</dbReference>
<reference evidence="2 3" key="1">
    <citation type="journal article" date="2011" name="J. Bacteriol.">
        <title>Genome sequence of 'Pedosphaera parvula' Ellin514, an aerobic Verrucomicrobial isolate from pasture soil.</title>
        <authorList>
            <person name="Kant R."/>
            <person name="van Passel M.W."/>
            <person name="Sangwan P."/>
            <person name="Palva A."/>
            <person name="Lucas S."/>
            <person name="Copeland A."/>
            <person name="Lapidus A."/>
            <person name="Glavina Del Rio T."/>
            <person name="Dalin E."/>
            <person name="Tice H."/>
            <person name="Bruce D."/>
            <person name="Goodwin L."/>
            <person name="Pitluck S."/>
            <person name="Chertkov O."/>
            <person name="Larimer F.W."/>
            <person name="Land M.L."/>
            <person name="Hauser L."/>
            <person name="Brettin T.S."/>
            <person name="Detter J.C."/>
            <person name="Han S."/>
            <person name="de Vos W.M."/>
            <person name="Janssen P.H."/>
            <person name="Smidt H."/>
        </authorList>
    </citation>
    <scope>NUCLEOTIDE SEQUENCE [LARGE SCALE GENOMIC DNA]</scope>
    <source>
        <strain evidence="2 3">Ellin514</strain>
    </source>
</reference>
<evidence type="ECO:0000313" key="3">
    <source>
        <dbReference type="Proteomes" id="UP000003688"/>
    </source>
</evidence>
<dbReference type="GO" id="GO:0004311">
    <property type="term" value="F:geranylgeranyl diphosphate synthase activity"/>
    <property type="evidence" value="ECO:0007669"/>
    <property type="project" value="InterPro"/>
</dbReference>